<organism evidence="14 15">
    <name type="scientific">Rhynchospora breviuscula</name>
    <dbReference type="NCBI Taxonomy" id="2022672"/>
    <lineage>
        <taxon>Eukaryota</taxon>
        <taxon>Viridiplantae</taxon>
        <taxon>Streptophyta</taxon>
        <taxon>Embryophyta</taxon>
        <taxon>Tracheophyta</taxon>
        <taxon>Spermatophyta</taxon>
        <taxon>Magnoliopsida</taxon>
        <taxon>Liliopsida</taxon>
        <taxon>Poales</taxon>
        <taxon>Cyperaceae</taxon>
        <taxon>Cyperoideae</taxon>
        <taxon>Rhynchosporeae</taxon>
        <taxon>Rhynchospora</taxon>
    </lineage>
</organism>
<keyword evidence="15" id="KW-1185">Reference proteome</keyword>
<dbReference type="GO" id="GO:0016131">
    <property type="term" value="P:brassinosteroid metabolic process"/>
    <property type="evidence" value="ECO:0007669"/>
    <property type="project" value="UniProtKB-ARBA"/>
</dbReference>
<comment type="subcellular location">
    <subcellularLocation>
        <location evidence="1">Membrane</location>
        <topology evidence="1">Single-pass membrane protein</topology>
    </subcellularLocation>
</comment>
<evidence type="ECO:0000256" key="13">
    <source>
        <dbReference type="SAM" id="Phobius"/>
    </source>
</evidence>
<dbReference type="GO" id="GO:0005506">
    <property type="term" value="F:iron ion binding"/>
    <property type="evidence" value="ECO:0007669"/>
    <property type="project" value="InterPro"/>
</dbReference>
<keyword evidence="9 12" id="KW-0503">Monooxygenase</keyword>
<dbReference type="Pfam" id="PF00067">
    <property type="entry name" value="p450"/>
    <property type="match status" value="1"/>
</dbReference>
<evidence type="ECO:0000256" key="11">
    <source>
        <dbReference type="PIRSR" id="PIRSR602401-1"/>
    </source>
</evidence>
<evidence type="ECO:0000256" key="8">
    <source>
        <dbReference type="ARBA" id="ARBA00023004"/>
    </source>
</evidence>
<dbReference type="PRINTS" id="PR00385">
    <property type="entry name" value="P450"/>
</dbReference>
<dbReference type="GO" id="GO:0016020">
    <property type="term" value="C:membrane"/>
    <property type="evidence" value="ECO:0007669"/>
    <property type="project" value="UniProtKB-SubCell"/>
</dbReference>
<evidence type="ECO:0000256" key="4">
    <source>
        <dbReference type="ARBA" id="ARBA00022692"/>
    </source>
</evidence>
<comment type="cofactor">
    <cofactor evidence="11">
        <name>heme</name>
        <dbReference type="ChEBI" id="CHEBI:30413"/>
    </cofactor>
</comment>
<gene>
    <name evidence="14" type="ORF">LUZ63_013891</name>
</gene>
<dbReference type="PANTHER" id="PTHR24282:SF255">
    <property type="entry name" value="CYTOCHROME P450 72A11-RELATED"/>
    <property type="match status" value="1"/>
</dbReference>
<name>A0A9Q0C9D5_9POAL</name>
<evidence type="ECO:0000256" key="2">
    <source>
        <dbReference type="ARBA" id="ARBA00010617"/>
    </source>
</evidence>
<dbReference type="GO" id="GO:0016705">
    <property type="term" value="F:oxidoreductase activity, acting on paired donors, with incorporation or reduction of molecular oxygen"/>
    <property type="evidence" value="ECO:0007669"/>
    <property type="project" value="InterPro"/>
</dbReference>
<protein>
    <recommendedName>
        <fullName evidence="16">Cytochrome P450</fullName>
    </recommendedName>
</protein>
<dbReference type="InterPro" id="IPR017972">
    <property type="entry name" value="Cyt_P450_CS"/>
</dbReference>
<evidence type="ECO:0000256" key="5">
    <source>
        <dbReference type="ARBA" id="ARBA00022723"/>
    </source>
</evidence>
<keyword evidence="8 11" id="KW-0408">Iron</keyword>
<evidence type="ECO:0000256" key="1">
    <source>
        <dbReference type="ARBA" id="ARBA00004167"/>
    </source>
</evidence>
<evidence type="ECO:0000256" key="9">
    <source>
        <dbReference type="ARBA" id="ARBA00023033"/>
    </source>
</evidence>
<dbReference type="InterPro" id="IPR036396">
    <property type="entry name" value="Cyt_P450_sf"/>
</dbReference>
<evidence type="ECO:0000313" key="14">
    <source>
        <dbReference type="EMBL" id="KAJ1689736.1"/>
    </source>
</evidence>
<dbReference type="GO" id="GO:0020037">
    <property type="term" value="F:heme binding"/>
    <property type="evidence" value="ECO:0007669"/>
    <property type="project" value="InterPro"/>
</dbReference>
<dbReference type="InterPro" id="IPR002401">
    <property type="entry name" value="Cyt_P450_E_grp-I"/>
</dbReference>
<comment type="caution">
    <text evidence="14">The sequence shown here is derived from an EMBL/GenBank/DDBJ whole genome shotgun (WGS) entry which is preliminary data.</text>
</comment>
<feature type="binding site" description="axial binding residue" evidence="11">
    <location>
        <position position="471"/>
    </location>
    <ligand>
        <name>heme</name>
        <dbReference type="ChEBI" id="CHEBI:30413"/>
    </ligand>
    <ligandPart>
        <name>Fe</name>
        <dbReference type="ChEBI" id="CHEBI:18248"/>
    </ligandPart>
</feature>
<evidence type="ECO:0000256" key="7">
    <source>
        <dbReference type="ARBA" id="ARBA00023002"/>
    </source>
</evidence>
<dbReference type="FunFam" id="1.10.630.10:FF:000029">
    <property type="entry name" value="Cytochrome P450 734A1"/>
    <property type="match status" value="1"/>
</dbReference>
<dbReference type="AlphaFoldDB" id="A0A9Q0C9D5"/>
<dbReference type="EMBL" id="JAMQYH010000004">
    <property type="protein sequence ID" value="KAJ1689736.1"/>
    <property type="molecule type" value="Genomic_DNA"/>
</dbReference>
<dbReference type="GO" id="GO:0010268">
    <property type="term" value="P:brassinosteroid homeostasis"/>
    <property type="evidence" value="ECO:0007669"/>
    <property type="project" value="UniProtKB-ARBA"/>
</dbReference>
<keyword evidence="10 13" id="KW-0472">Membrane</keyword>
<dbReference type="InterPro" id="IPR001128">
    <property type="entry name" value="Cyt_P450"/>
</dbReference>
<dbReference type="PANTHER" id="PTHR24282">
    <property type="entry name" value="CYTOCHROME P450 FAMILY MEMBER"/>
    <property type="match status" value="1"/>
</dbReference>
<keyword evidence="4 13" id="KW-0812">Transmembrane</keyword>
<dbReference type="Gene3D" id="1.10.630.10">
    <property type="entry name" value="Cytochrome P450"/>
    <property type="match status" value="1"/>
</dbReference>
<keyword evidence="5 11" id="KW-0479">Metal-binding</keyword>
<accession>A0A9Q0C9D5</accession>
<sequence>MGAKLEVGMVSYVVGLFVSSMLAIWTVKFLIRAWFRPRQLERVLRSQGIRGTSYRFLLGDIKEAMNLQKEAQSKPMNLSHDIAPRLDPMIHYAIKKHGRISFYWFGPDLRVILMEPELVKEVLSNKFAIKKPTGPSIIKLYAQGVATYEGKKWATHRRIINTAFLLEKLKIMLPTFLSCCDDLVKKWSDLLGSAESCELDIQPEFQKFTGDVISRTAFGSNYEQGQRIFELQKEQARLLLDIIKCTYIPGYSFLPTKKNRRMKEIYREVNSILRNMIEQREQAMRKGQQRSNDLLGLLMESNMQSDSSNSEGSVGTKLTIEDVIEECKLFYIAGYETTSLLLTWTLVVLSMHPMWQVRARDEVLEILGEVKPSFDSLSKLKIVTMIFYEVLRLYPSLVFMIRETYKPLKLGDFTFPAGVQFVLPVLDMHHNPDYWGPDVSEFNPIRFSEGVTKASKVPLVFFPFGGGPRICPGQNFAMIEAKACLARILQHFSFELSPSYAHVPHTLFHTSPKFGAQIIIRRI</sequence>
<comment type="similarity">
    <text evidence="2 12">Belongs to the cytochrome P450 family.</text>
</comment>
<dbReference type="GO" id="GO:0004497">
    <property type="term" value="F:monooxygenase activity"/>
    <property type="evidence" value="ECO:0007669"/>
    <property type="project" value="UniProtKB-KW"/>
</dbReference>
<dbReference type="PRINTS" id="PR00463">
    <property type="entry name" value="EP450I"/>
</dbReference>
<evidence type="ECO:0000256" key="3">
    <source>
        <dbReference type="ARBA" id="ARBA00022617"/>
    </source>
</evidence>
<keyword evidence="6 13" id="KW-1133">Transmembrane helix</keyword>
<keyword evidence="3 11" id="KW-0349">Heme</keyword>
<keyword evidence="7 12" id="KW-0560">Oxidoreductase</keyword>
<evidence type="ECO:0000256" key="6">
    <source>
        <dbReference type="ARBA" id="ARBA00022989"/>
    </source>
</evidence>
<proteinExistence type="inferred from homology"/>
<feature type="transmembrane region" description="Helical" evidence="13">
    <location>
        <begin position="12"/>
        <end position="35"/>
    </location>
</feature>
<dbReference type="InterPro" id="IPR050665">
    <property type="entry name" value="Cytochrome_P450_Monooxygen"/>
</dbReference>
<evidence type="ECO:0000256" key="10">
    <source>
        <dbReference type="ARBA" id="ARBA00023136"/>
    </source>
</evidence>
<evidence type="ECO:0000313" key="15">
    <source>
        <dbReference type="Proteomes" id="UP001151287"/>
    </source>
</evidence>
<reference evidence="14" key="1">
    <citation type="journal article" date="2022" name="Cell">
        <title>Repeat-based holocentromeres influence genome architecture and karyotype evolution.</title>
        <authorList>
            <person name="Hofstatter P.G."/>
            <person name="Thangavel G."/>
            <person name="Lux T."/>
            <person name="Neumann P."/>
            <person name="Vondrak T."/>
            <person name="Novak P."/>
            <person name="Zhang M."/>
            <person name="Costa L."/>
            <person name="Castellani M."/>
            <person name="Scott A."/>
            <person name="Toegelov H."/>
            <person name="Fuchs J."/>
            <person name="Mata-Sucre Y."/>
            <person name="Dias Y."/>
            <person name="Vanzela A.L.L."/>
            <person name="Huettel B."/>
            <person name="Almeida C.C.S."/>
            <person name="Simkova H."/>
            <person name="Souza G."/>
            <person name="Pedrosa-Harand A."/>
            <person name="Macas J."/>
            <person name="Mayer K.F.X."/>
            <person name="Houben A."/>
            <person name="Marques A."/>
        </authorList>
    </citation>
    <scope>NUCLEOTIDE SEQUENCE</scope>
    <source>
        <strain evidence="14">RhyBre1mFocal</strain>
    </source>
</reference>
<dbReference type="PROSITE" id="PS00086">
    <property type="entry name" value="CYTOCHROME_P450"/>
    <property type="match status" value="1"/>
</dbReference>
<dbReference type="Proteomes" id="UP001151287">
    <property type="component" value="Unassembled WGS sequence"/>
</dbReference>
<dbReference type="OrthoDB" id="1470350at2759"/>
<evidence type="ECO:0008006" key="16">
    <source>
        <dbReference type="Google" id="ProtNLM"/>
    </source>
</evidence>
<evidence type="ECO:0000256" key="12">
    <source>
        <dbReference type="RuleBase" id="RU000461"/>
    </source>
</evidence>
<dbReference type="SUPFAM" id="SSF48264">
    <property type="entry name" value="Cytochrome P450"/>
    <property type="match status" value="1"/>
</dbReference>